<keyword evidence="3" id="KW-1185">Reference proteome</keyword>
<dbReference type="InterPro" id="IPR003607">
    <property type="entry name" value="HD/PDEase_dom"/>
</dbReference>
<dbReference type="Pfam" id="PF01966">
    <property type="entry name" value="HD"/>
    <property type="match status" value="1"/>
</dbReference>
<comment type="caution">
    <text evidence="2">The sequence shown here is derived from an EMBL/GenBank/DDBJ whole genome shotgun (WGS) entry which is preliminary data.</text>
</comment>
<protein>
    <recommendedName>
        <fullName evidence="1">HD/PDEase domain-containing protein</fullName>
    </recommendedName>
</protein>
<dbReference type="SMART" id="SM00471">
    <property type="entry name" value="HDc"/>
    <property type="match status" value="1"/>
</dbReference>
<accession>A0A9P4HEQ2</accession>
<gene>
    <name evidence="2" type="ORF">EK21DRAFT_62766</name>
</gene>
<dbReference type="InterPro" id="IPR006674">
    <property type="entry name" value="HD_domain"/>
</dbReference>
<dbReference type="Gene3D" id="1.10.3210.50">
    <property type="match status" value="1"/>
</dbReference>
<dbReference type="PANTHER" id="PTHR33594:SF1">
    <property type="entry name" value="HD_PDEASE DOMAIN-CONTAINING PROTEIN"/>
    <property type="match status" value="1"/>
</dbReference>
<dbReference type="AlphaFoldDB" id="A0A9P4HEQ2"/>
<dbReference type="CDD" id="cd00077">
    <property type="entry name" value="HDc"/>
    <property type="match status" value="1"/>
</dbReference>
<dbReference type="OrthoDB" id="16547at2759"/>
<evidence type="ECO:0000313" key="3">
    <source>
        <dbReference type="Proteomes" id="UP000799777"/>
    </source>
</evidence>
<sequence length="148" mass="16919">MYGPAFEASHDYEHIQRVVALAFKIYHAHKNEQWAQDVEEMVLYVACMVHDVGDAKYHPLKEGDERDQEDVIRYFLKQHSCKDPRIQAPAAYIASRVSFTREINDPEEAQREVNIYPALHIAQDADRLDGLGAIGIGRCFVFGGINEE</sequence>
<proteinExistence type="predicted"/>
<name>A0A9P4HEQ2_9PLEO</name>
<dbReference type="EMBL" id="ML978179">
    <property type="protein sequence ID" value="KAF2031686.1"/>
    <property type="molecule type" value="Genomic_DNA"/>
</dbReference>
<dbReference type="SUPFAM" id="SSF109604">
    <property type="entry name" value="HD-domain/PDEase-like"/>
    <property type="match status" value="1"/>
</dbReference>
<organism evidence="2 3">
    <name type="scientific">Setomelanomma holmii</name>
    <dbReference type="NCBI Taxonomy" id="210430"/>
    <lineage>
        <taxon>Eukaryota</taxon>
        <taxon>Fungi</taxon>
        <taxon>Dikarya</taxon>
        <taxon>Ascomycota</taxon>
        <taxon>Pezizomycotina</taxon>
        <taxon>Dothideomycetes</taxon>
        <taxon>Pleosporomycetidae</taxon>
        <taxon>Pleosporales</taxon>
        <taxon>Pleosporineae</taxon>
        <taxon>Phaeosphaeriaceae</taxon>
        <taxon>Setomelanomma</taxon>
    </lineage>
</organism>
<evidence type="ECO:0000313" key="2">
    <source>
        <dbReference type="EMBL" id="KAF2031686.1"/>
    </source>
</evidence>
<dbReference type="PANTHER" id="PTHR33594">
    <property type="entry name" value="SUPERFAMILY HYDROLASE, PUTATIVE (AFU_ORTHOLOGUE AFUA_1G03035)-RELATED"/>
    <property type="match status" value="1"/>
</dbReference>
<feature type="domain" description="HD/PDEase" evidence="1">
    <location>
        <begin position="7"/>
        <end position="140"/>
    </location>
</feature>
<dbReference type="Proteomes" id="UP000799777">
    <property type="component" value="Unassembled WGS sequence"/>
</dbReference>
<reference evidence="2" key="1">
    <citation type="journal article" date="2020" name="Stud. Mycol.">
        <title>101 Dothideomycetes genomes: a test case for predicting lifestyles and emergence of pathogens.</title>
        <authorList>
            <person name="Haridas S."/>
            <person name="Albert R."/>
            <person name="Binder M."/>
            <person name="Bloem J."/>
            <person name="Labutti K."/>
            <person name="Salamov A."/>
            <person name="Andreopoulos B."/>
            <person name="Baker S."/>
            <person name="Barry K."/>
            <person name="Bills G."/>
            <person name="Bluhm B."/>
            <person name="Cannon C."/>
            <person name="Castanera R."/>
            <person name="Culley D."/>
            <person name="Daum C."/>
            <person name="Ezra D."/>
            <person name="Gonzalez J."/>
            <person name="Henrissat B."/>
            <person name="Kuo A."/>
            <person name="Liang C."/>
            <person name="Lipzen A."/>
            <person name="Lutzoni F."/>
            <person name="Magnuson J."/>
            <person name="Mondo S."/>
            <person name="Nolan M."/>
            <person name="Ohm R."/>
            <person name="Pangilinan J."/>
            <person name="Park H.-J."/>
            <person name="Ramirez L."/>
            <person name="Alfaro M."/>
            <person name="Sun H."/>
            <person name="Tritt A."/>
            <person name="Yoshinaga Y."/>
            <person name="Zwiers L.-H."/>
            <person name="Turgeon B."/>
            <person name="Goodwin S."/>
            <person name="Spatafora J."/>
            <person name="Crous P."/>
            <person name="Grigoriev I."/>
        </authorList>
    </citation>
    <scope>NUCLEOTIDE SEQUENCE</scope>
    <source>
        <strain evidence="2">CBS 110217</strain>
    </source>
</reference>
<evidence type="ECO:0000259" key="1">
    <source>
        <dbReference type="SMART" id="SM00471"/>
    </source>
</evidence>